<evidence type="ECO:0000256" key="5">
    <source>
        <dbReference type="ARBA" id="ARBA00023163"/>
    </source>
</evidence>
<comment type="subcellular location">
    <subcellularLocation>
        <location evidence="1">Nucleus</location>
    </subcellularLocation>
</comment>
<accession>A0A7S2W2M6</accession>
<keyword evidence="6" id="KW-0539">Nucleus</keyword>
<comment type="similarity">
    <text evidence="2">Belongs to the transcriptional coactivator PC4 family.</text>
</comment>
<feature type="compositionally biased region" description="Polar residues" evidence="7">
    <location>
        <begin position="207"/>
        <end position="216"/>
    </location>
</feature>
<dbReference type="GO" id="GO:0060261">
    <property type="term" value="P:positive regulation of transcription initiation by RNA polymerase II"/>
    <property type="evidence" value="ECO:0007669"/>
    <property type="project" value="InterPro"/>
</dbReference>
<evidence type="ECO:0000256" key="1">
    <source>
        <dbReference type="ARBA" id="ARBA00004123"/>
    </source>
</evidence>
<evidence type="ECO:0000256" key="3">
    <source>
        <dbReference type="ARBA" id="ARBA00023015"/>
    </source>
</evidence>
<dbReference type="GO" id="GO:0003713">
    <property type="term" value="F:transcription coactivator activity"/>
    <property type="evidence" value="ECO:0007669"/>
    <property type="project" value="InterPro"/>
</dbReference>
<dbReference type="InterPro" id="IPR045125">
    <property type="entry name" value="Sub1/Tcp4-like"/>
</dbReference>
<name>A0A7S2W2M6_9STRA</name>
<dbReference type="InterPro" id="IPR003173">
    <property type="entry name" value="PC4_C"/>
</dbReference>
<feature type="domain" description="Transcriptional coactivator p15 (PC4) C-terminal" evidence="8">
    <location>
        <begin position="37"/>
        <end position="84"/>
    </location>
</feature>
<organism evidence="9">
    <name type="scientific">Eucampia antarctica</name>
    <dbReference type="NCBI Taxonomy" id="49252"/>
    <lineage>
        <taxon>Eukaryota</taxon>
        <taxon>Sar</taxon>
        <taxon>Stramenopiles</taxon>
        <taxon>Ochrophyta</taxon>
        <taxon>Bacillariophyta</taxon>
        <taxon>Mediophyceae</taxon>
        <taxon>Biddulphiophycidae</taxon>
        <taxon>Hemiaulales</taxon>
        <taxon>Hemiaulaceae</taxon>
        <taxon>Eucampia</taxon>
    </lineage>
</organism>
<evidence type="ECO:0000256" key="4">
    <source>
        <dbReference type="ARBA" id="ARBA00023125"/>
    </source>
</evidence>
<evidence type="ECO:0000256" key="7">
    <source>
        <dbReference type="SAM" id="MobiDB-lite"/>
    </source>
</evidence>
<keyword evidence="5" id="KW-0804">Transcription</keyword>
<dbReference type="SUPFAM" id="SSF54447">
    <property type="entry name" value="ssDNA-binding transcriptional regulator domain"/>
    <property type="match status" value="4"/>
</dbReference>
<feature type="compositionally biased region" description="Basic and acidic residues" evidence="7">
    <location>
        <begin position="195"/>
        <end position="206"/>
    </location>
</feature>
<proteinExistence type="inferred from homology"/>
<evidence type="ECO:0000256" key="2">
    <source>
        <dbReference type="ARBA" id="ARBA00009001"/>
    </source>
</evidence>
<feature type="domain" description="Transcriptional coactivator p15 (PC4) C-terminal" evidence="8">
    <location>
        <begin position="231"/>
        <end position="280"/>
    </location>
</feature>
<keyword evidence="3" id="KW-0805">Transcription regulation</keyword>
<sequence>MSLDEQHPPPSKRVKTEKKKVVDESFKSNKEGNPYFNMGGYRRCTIRKWKGSVLIDIREFYEKDGKEVPGRKGISLSENDFNTLNGFITGGKIDEQLTALQTYDENLRNKATLNEEGEPIFELSSTKRCTVRKWQGTILVDFREFYEKNGKKCPGKKGISVSVQEFETFRDYSMNGKISKQIISQGGGGVSDAVSQKKEKDDDKSPTIENTDTVPSSGDVLKNDDGDPFFDLLSNKRCTVRKWKKKVLIDIREFYEKNNKKMPGKKGISLSEEQYKILRELILEDAIQNQILLQEGKDVKIEEGKIELKKNDDGDAFFELSSDKRCTVRSWNGRILIDIRQTYEKAGKVMPGRQGISLSKEQYTILHDVTKEGKVDEQIKSQGEAS</sequence>
<protein>
    <recommendedName>
        <fullName evidence="8">Transcriptional coactivator p15 (PC4) C-terminal domain-containing protein</fullName>
    </recommendedName>
</protein>
<keyword evidence="4" id="KW-0238">DNA-binding</keyword>
<gene>
    <name evidence="9" type="ORF">EANT1437_LOCUS4556</name>
</gene>
<feature type="region of interest" description="Disordered" evidence="7">
    <location>
        <begin position="1"/>
        <end position="27"/>
    </location>
</feature>
<reference evidence="9" key="1">
    <citation type="submission" date="2021-01" db="EMBL/GenBank/DDBJ databases">
        <authorList>
            <person name="Corre E."/>
            <person name="Pelletier E."/>
            <person name="Niang G."/>
            <person name="Scheremetjew M."/>
            <person name="Finn R."/>
            <person name="Kale V."/>
            <person name="Holt S."/>
            <person name="Cochrane G."/>
            <person name="Meng A."/>
            <person name="Brown T."/>
            <person name="Cohen L."/>
        </authorList>
    </citation>
    <scope>NUCLEOTIDE SEQUENCE</scope>
    <source>
        <strain evidence="9">CCMP1452</strain>
    </source>
</reference>
<dbReference type="Gene3D" id="2.30.31.10">
    <property type="entry name" value="Transcriptional Coactivator Pc4, Chain A"/>
    <property type="match status" value="4"/>
</dbReference>
<dbReference type="PANTHER" id="PTHR13215">
    <property type="entry name" value="RNA POLYMERASE II TRANSCRIPTIONAL COACTIVATOR"/>
    <property type="match status" value="1"/>
</dbReference>
<dbReference type="Pfam" id="PF02229">
    <property type="entry name" value="PC4"/>
    <property type="match status" value="4"/>
</dbReference>
<evidence type="ECO:0000259" key="8">
    <source>
        <dbReference type="Pfam" id="PF02229"/>
    </source>
</evidence>
<feature type="domain" description="Transcriptional coactivator p15 (PC4) C-terminal" evidence="8">
    <location>
        <begin position="121"/>
        <end position="171"/>
    </location>
</feature>
<dbReference type="InterPro" id="IPR009044">
    <property type="entry name" value="ssDNA-bd_transcriptional_reg"/>
</dbReference>
<feature type="region of interest" description="Disordered" evidence="7">
    <location>
        <begin position="183"/>
        <end position="220"/>
    </location>
</feature>
<evidence type="ECO:0000313" key="9">
    <source>
        <dbReference type="EMBL" id="CAD9662478.1"/>
    </source>
</evidence>
<dbReference type="AlphaFoldDB" id="A0A7S2W2M6"/>
<evidence type="ECO:0000256" key="6">
    <source>
        <dbReference type="ARBA" id="ARBA00023242"/>
    </source>
</evidence>
<dbReference type="GO" id="GO:0003677">
    <property type="term" value="F:DNA binding"/>
    <property type="evidence" value="ECO:0007669"/>
    <property type="project" value="UniProtKB-KW"/>
</dbReference>
<dbReference type="EMBL" id="HBHI01008881">
    <property type="protein sequence ID" value="CAD9662478.1"/>
    <property type="molecule type" value="Transcribed_RNA"/>
</dbReference>
<feature type="domain" description="Transcriptional coactivator p15 (PC4) C-terminal" evidence="8">
    <location>
        <begin position="318"/>
        <end position="367"/>
    </location>
</feature>
<dbReference type="GO" id="GO:0005634">
    <property type="term" value="C:nucleus"/>
    <property type="evidence" value="ECO:0007669"/>
    <property type="project" value="UniProtKB-SubCell"/>
</dbReference>